<dbReference type="Proteomes" id="UP001642487">
    <property type="component" value="Chromosome 5"/>
</dbReference>
<evidence type="ECO:0000256" key="1">
    <source>
        <dbReference type="ARBA" id="ARBA00010838"/>
    </source>
</evidence>
<sequence length="101" mass="11414">MERNSSLEDGQRVEYIAAVIHALRNGSNVKGYFTWSFLDVYELLSGYSNGYGWIYLDLDDPDLKRYPKFSAKCTRLEQLGGLKSSPLLGLATTCQPPNELF</sequence>
<dbReference type="Gene3D" id="3.20.20.80">
    <property type="entry name" value="Glycosidases"/>
    <property type="match status" value="1"/>
</dbReference>
<dbReference type="SUPFAM" id="SSF51445">
    <property type="entry name" value="(Trans)glycosidases"/>
    <property type="match status" value="1"/>
</dbReference>
<accession>A0ABP0YU07</accession>
<dbReference type="InterPro" id="IPR001360">
    <property type="entry name" value="Glyco_hydro_1"/>
</dbReference>
<gene>
    <name evidence="3" type="ORF">CITCOLO1_LOCUS14387</name>
</gene>
<dbReference type="PANTHER" id="PTHR10353">
    <property type="entry name" value="GLYCOSYL HYDROLASE"/>
    <property type="match status" value="1"/>
</dbReference>
<dbReference type="EMBL" id="OZ021739">
    <property type="protein sequence ID" value="CAK9322250.1"/>
    <property type="molecule type" value="Genomic_DNA"/>
</dbReference>
<evidence type="ECO:0000313" key="4">
    <source>
        <dbReference type="Proteomes" id="UP001642487"/>
    </source>
</evidence>
<name>A0ABP0YU07_9ROSI</name>
<dbReference type="PANTHER" id="PTHR10353:SF29">
    <property type="entry name" value="BETA-GLUCOSIDASE 11"/>
    <property type="match status" value="1"/>
</dbReference>
<reference evidence="3 4" key="1">
    <citation type="submission" date="2024-03" db="EMBL/GenBank/DDBJ databases">
        <authorList>
            <person name="Gkanogiannis A."/>
            <person name="Becerra Lopez-Lavalle L."/>
        </authorList>
    </citation>
    <scope>NUCLEOTIDE SEQUENCE [LARGE SCALE GENOMIC DNA]</scope>
</reference>
<comment type="similarity">
    <text evidence="1 2">Belongs to the glycosyl hydrolase 1 family.</text>
</comment>
<dbReference type="Pfam" id="PF00232">
    <property type="entry name" value="Glyco_hydro_1"/>
    <property type="match status" value="1"/>
</dbReference>
<evidence type="ECO:0000313" key="3">
    <source>
        <dbReference type="EMBL" id="CAK9322250.1"/>
    </source>
</evidence>
<keyword evidence="4" id="KW-1185">Reference proteome</keyword>
<proteinExistence type="inferred from homology"/>
<protein>
    <submittedName>
        <fullName evidence="3">Uncharacterized protein</fullName>
    </submittedName>
</protein>
<evidence type="ECO:0000256" key="2">
    <source>
        <dbReference type="RuleBase" id="RU003690"/>
    </source>
</evidence>
<dbReference type="InterPro" id="IPR017853">
    <property type="entry name" value="GH"/>
</dbReference>
<organism evidence="3 4">
    <name type="scientific">Citrullus colocynthis</name>
    <name type="common">colocynth</name>
    <dbReference type="NCBI Taxonomy" id="252529"/>
    <lineage>
        <taxon>Eukaryota</taxon>
        <taxon>Viridiplantae</taxon>
        <taxon>Streptophyta</taxon>
        <taxon>Embryophyta</taxon>
        <taxon>Tracheophyta</taxon>
        <taxon>Spermatophyta</taxon>
        <taxon>Magnoliopsida</taxon>
        <taxon>eudicotyledons</taxon>
        <taxon>Gunneridae</taxon>
        <taxon>Pentapetalae</taxon>
        <taxon>rosids</taxon>
        <taxon>fabids</taxon>
        <taxon>Cucurbitales</taxon>
        <taxon>Cucurbitaceae</taxon>
        <taxon>Benincaseae</taxon>
        <taxon>Citrullus</taxon>
    </lineage>
</organism>